<gene>
    <name evidence="1" type="ORF">TPHV1_340006</name>
</gene>
<dbReference type="EMBL" id="CDNC01000028">
    <property type="protein sequence ID" value="CEM62437.1"/>
    <property type="molecule type" value="Genomic_DNA"/>
</dbReference>
<dbReference type="Proteomes" id="UP000042527">
    <property type="component" value="Unassembled WGS sequence"/>
</dbReference>
<reference evidence="2" key="1">
    <citation type="submission" date="2015-01" db="EMBL/GenBank/DDBJ databases">
        <authorList>
            <person name="Manzoor Shahid"/>
            <person name="Zubair Saima"/>
        </authorList>
    </citation>
    <scope>NUCLEOTIDE SEQUENCE [LARGE SCALE GENOMIC DNA]</scope>
    <source>
        <strain evidence="2">V1</strain>
    </source>
</reference>
<evidence type="ECO:0000313" key="1">
    <source>
        <dbReference type="EMBL" id="CEM62437.1"/>
    </source>
</evidence>
<protein>
    <recommendedName>
        <fullName evidence="3">Transposase</fullName>
    </recommendedName>
</protein>
<accession>A0A0B7GXW5</accession>
<name>A0A0B7GXW5_TREPH</name>
<evidence type="ECO:0008006" key="3">
    <source>
        <dbReference type="Google" id="ProtNLM"/>
    </source>
</evidence>
<organism evidence="1 2">
    <name type="scientific">Treponema phagedenis</name>
    <dbReference type="NCBI Taxonomy" id="162"/>
    <lineage>
        <taxon>Bacteria</taxon>
        <taxon>Pseudomonadati</taxon>
        <taxon>Spirochaetota</taxon>
        <taxon>Spirochaetia</taxon>
        <taxon>Spirochaetales</taxon>
        <taxon>Treponemataceae</taxon>
        <taxon>Treponema</taxon>
    </lineage>
</organism>
<evidence type="ECO:0000313" key="2">
    <source>
        <dbReference type="Proteomes" id="UP000042527"/>
    </source>
</evidence>
<dbReference type="AlphaFoldDB" id="A0A0B7GXW5"/>
<proteinExistence type="predicted"/>
<sequence length="89" mass="10464">MLFRMMRSPAYKLSRRQAMIYLLMKPINAFRRDYEYKRLGTLSLLAGIDLQTGDAIPLVSDSHTSKDYVQFLKILDERYPQEIKLESFG</sequence>
<keyword evidence="2" id="KW-1185">Reference proteome</keyword>